<keyword evidence="2" id="KW-0732">Signal</keyword>
<gene>
    <name evidence="3" type="ORF">QWM81_21225</name>
</gene>
<evidence type="ECO:0000256" key="1">
    <source>
        <dbReference type="SAM" id="MobiDB-lite"/>
    </source>
</evidence>
<proteinExistence type="predicted"/>
<evidence type="ECO:0000256" key="2">
    <source>
        <dbReference type="SAM" id="SignalP"/>
    </source>
</evidence>
<organism evidence="3 4">
    <name type="scientific">Streptomyces ficellus</name>
    <dbReference type="NCBI Taxonomy" id="1977088"/>
    <lineage>
        <taxon>Bacteria</taxon>
        <taxon>Bacillati</taxon>
        <taxon>Actinomycetota</taxon>
        <taxon>Actinomycetes</taxon>
        <taxon>Kitasatosporales</taxon>
        <taxon>Streptomycetaceae</taxon>
        <taxon>Streptomyces</taxon>
    </lineage>
</organism>
<feature type="compositionally biased region" description="Pro residues" evidence="1">
    <location>
        <begin position="63"/>
        <end position="73"/>
    </location>
</feature>
<reference evidence="3" key="1">
    <citation type="submission" date="2023-06" db="EMBL/GenBank/DDBJ databases">
        <title>WGS-Sequencing of Streptomyces ficellus isolate 21 collected from sand in Gara Djebilet Iron Mine in Algeria.</title>
        <authorList>
            <person name="Zegers G.P."/>
            <person name="Gomez A."/>
            <person name="Gueddou A."/>
            <person name="Zahara A.F."/>
            <person name="Worth M."/>
            <person name="Sevigny J.L."/>
            <person name="Tisa L."/>
        </authorList>
    </citation>
    <scope>NUCLEOTIDE SEQUENCE</scope>
    <source>
        <strain evidence="3">AS11</strain>
    </source>
</reference>
<accession>A0ABT7ZAJ0</accession>
<evidence type="ECO:0000313" key="4">
    <source>
        <dbReference type="Proteomes" id="UP001174050"/>
    </source>
</evidence>
<keyword evidence="4" id="KW-1185">Reference proteome</keyword>
<dbReference type="RefSeq" id="WP_290113764.1">
    <property type="nucleotide sequence ID" value="NZ_JAUEPL010000034.1"/>
</dbReference>
<feature type="signal peptide" evidence="2">
    <location>
        <begin position="1"/>
        <end position="17"/>
    </location>
</feature>
<feature type="chain" id="PRO_5047099316" description="Lipoprotein" evidence="2">
    <location>
        <begin position="18"/>
        <end position="157"/>
    </location>
</feature>
<dbReference type="PROSITE" id="PS51257">
    <property type="entry name" value="PROKAR_LIPOPROTEIN"/>
    <property type="match status" value="1"/>
</dbReference>
<dbReference type="EMBL" id="JAUEPL010000034">
    <property type="protein sequence ID" value="MDN3296524.1"/>
    <property type="molecule type" value="Genomic_DNA"/>
</dbReference>
<feature type="region of interest" description="Disordered" evidence="1">
    <location>
        <begin position="23"/>
        <end position="129"/>
    </location>
</feature>
<name>A0ABT7ZAJ0_9ACTN</name>
<evidence type="ECO:0008006" key="5">
    <source>
        <dbReference type="Google" id="ProtNLM"/>
    </source>
</evidence>
<comment type="caution">
    <text evidence="3">The sequence shown here is derived from an EMBL/GenBank/DDBJ whole genome shotgun (WGS) entry which is preliminary data.</text>
</comment>
<protein>
    <recommendedName>
        <fullName evidence="5">Lipoprotein</fullName>
    </recommendedName>
</protein>
<sequence length="157" mass="16437">MQRTRITAKVLATVAMAAVSGCVSVDPRPAPVPAAPETGRPASQDVAPQIVEGPAREALEAALPPPPAAPPRSPSTGAPRRPPAAAPSPDPPAAPRAERPPRLPSPERIRERLPEFRPPSPPSIPVTAPDVCALGRGYGGWHPDSQEARICRETYGR</sequence>
<dbReference type="Proteomes" id="UP001174050">
    <property type="component" value="Unassembled WGS sequence"/>
</dbReference>
<feature type="compositionally biased region" description="Basic and acidic residues" evidence="1">
    <location>
        <begin position="96"/>
        <end position="115"/>
    </location>
</feature>
<evidence type="ECO:0000313" key="3">
    <source>
        <dbReference type="EMBL" id="MDN3296524.1"/>
    </source>
</evidence>
<feature type="compositionally biased region" description="Pro residues" evidence="1">
    <location>
        <begin position="80"/>
        <end position="94"/>
    </location>
</feature>